<dbReference type="Proteomes" id="UP000320735">
    <property type="component" value="Unassembled WGS sequence"/>
</dbReference>
<evidence type="ECO:0000313" key="3">
    <source>
        <dbReference type="Proteomes" id="UP000320735"/>
    </source>
</evidence>
<dbReference type="RefSeq" id="WP_146371210.1">
    <property type="nucleotide sequence ID" value="NZ_SJPP01000001.1"/>
</dbReference>
<dbReference type="Pfam" id="PF04909">
    <property type="entry name" value="Amidohydro_2"/>
    <property type="match status" value="1"/>
</dbReference>
<dbReference type="OrthoDB" id="9787654at2"/>
<dbReference type="PANTHER" id="PTHR35563">
    <property type="entry name" value="BARREL METAL-DEPENDENT HYDROLASE, PUTATIVE (AFU_ORTHOLOGUE AFUA_1G16240)-RELATED"/>
    <property type="match status" value="1"/>
</dbReference>
<accession>A0A5C6BQE2</accession>
<keyword evidence="2" id="KW-0378">Hydrolase</keyword>
<feature type="domain" description="Amidohydrolase-related" evidence="1">
    <location>
        <begin position="4"/>
        <end position="275"/>
    </location>
</feature>
<gene>
    <name evidence="2" type="ORF">CA54_27990</name>
</gene>
<proteinExistence type="predicted"/>
<evidence type="ECO:0000259" key="1">
    <source>
        <dbReference type="Pfam" id="PF04909"/>
    </source>
</evidence>
<evidence type="ECO:0000313" key="2">
    <source>
        <dbReference type="EMBL" id="TWU13957.1"/>
    </source>
</evidence>
<dbReference type="PANTHER" id="PTHR35563:SF2">
    <property type="entry name" value="BARREL METAL-DEPENDENT HYDROLASE, PUTATIVE (AFU_ORTHOLOGUE AFUA_1G16240)-RELATED"/>
    <property type="match status" value="1"/>
</dbReference>
<dbReference type="EC" id="3.1.1.92" evidence="2"/>
<sequence>MKYIDAHSHIWTPDTAHYPLAAGFRRANMQPPSFTVEELQAQMKPAGVNRVVLIQMSFYGYDNDYMLDTIERFPDQFVGVVVIDQNAQDPEIRMGRLQKQGVTGFRIYPKDQPVERWLDNKGLRKMFAFGAKRNLNMCCLIDTDALPALDKTCREFPDTPVVIDHLCRIGTDGKIREADVRALCDMAVHKNVTVKVSAFYALGKKTPPYKDLGPMIRQVYDAFGPERLMWATDCPFQVVDHTYLQSIELIEKQLEFLSADDREWILRKTAERVFFRS</sequence>
<reference evidence="2 3" key="1">
    <citation type="submission" date="2019-02" db="EMBL/GenBank/DDBJ databases">
        <title>Deep-cultivation of Planctomycetes and their phenomic and genomic characterization uncovers novel biology.</title>
        <authorList>
            <person name="Wiegand S."/>
            <person name="Jogler M."/>
            <person name="Boedeker C."/>
            <person name="Pinto D."/>
            <person name="Vollmers J."/>
            <person name="Rivas-Marin E."/>
            <person name="Kohn T."/>
            <person name="Peeters S.H."/>
            <person name="Heuer A."/>
            <person name="Rast P."/>
            <person name="Oberbeckmann S."/>
            <person name="Bunk B."/>
            <person name="Jeske O."/>
            <person name="Meyerdierks A."/>
            <person name="Storesund J.E."/>
            <person name="Kallscheuer N."/>
            <person name="Luecker S."/>
            <person name="Lage O.M."/>
            <person name="Pohl T."/>
            <person name="Merkel B.J."/>
            <person name="Hornburger P."/>
            <person name="Mueller R.-W."/>
            <person name="Bruemmer F."/>
            <person name="Labrenz M."/>
            <person name="Spormann A.M."/>
            <person name="Op Den Camp H."/>
            <person name="Overmann J."/>
            <person name="Amann R."/>
            <person name="Jetten M.S.M."/>
            <person name="Mascher T."/>
            <person name="Medema M.H."/>
            <person name="Devos D.P."/>
            <person name="Kaster A.-K."/>
            <person name="Ovreas L."/>
            <person name="Rohde M."/>
            <person name="Galperin M.Y."/>
            <person name="Jogler C."/>
        </authorList>
    </citation>
    <scope>NUCLEOTIDE SEQUENCE [LARGE SCALE GENOMIC DNA]</scope>
    <source>
        <strain evidence="2 3">CA54</strain>
    </source>
</reference>
<comment type="caution">
    <text evidence="2">The sequence shown here is derived from an EMBL/GenBank/DDBJ whole genome shotgun (WGS) entry which is preliminary data.</text>
</comment>
<dbReference type="InterPro" id="IPR052358">
    <property type="entry name" value="Aro_Compnd_Degr_Hydrolases"/>
</dbReference>
<dbReference type="GO" id="GO:0102998">
    <property type="term" value="F:4-sulfomuconolactone hydrolase activity"/>
    <property type="evidence" value="ECO:0007669"/>
    <property type="project" value="UniProtKB-EC"/>
</dbReference>
<dbReference type="SUPFAM" id="SSF51556">
    <property type="entry name" value="Metallo-dependent hydrolases"/>
    <property type="match status" value="1"/>
</dbReference>
<dbReference type="EMBL" id="SJPP01000001">
    <property type="protein sequence ID" value="TWU13957.1"/>
    <property type="molecule type" value="Genomic_DNA"/>
</dbReference>
<dbReference type="InterPro" id="IPR032466">
    <property type="entry name" value="Metal_Hydrolase"/>
</dbReference>
<dbReference type="Gene3D" id="3.20.20.140">
    <property type="entry name" value="Metal-dependent hydrolases"/>
    <property type="match status" value="1"/>
</dbReference>
<dbReference type="InterPro" id="IPR006680">
    <property type="entry name" value="Amidohydro-rel"/>
</dbReference>
<name>A0A5C6BQE2_9PLAN</name>
<keyword evidence="3" id="KW-1185">Reference proteome</keyword>
<protein>
    <submittedName>
        <fullName evidence="2">4-sulfomuconolactone hydrolase</fullName>
        <ecNumber evidence="2">3.1.1.92</ecNumber>
    </submittedName>
</protein>
<organism evidence="2 3">
    <name type="scientific">Symmachiella macrocystis</name>
    <dbReference type="NCBI Taxonomy" id="2527985"/>
    <lineage>
        <taxon>Bacteria</taxon>
        <taxon>Pseudomonadati</taxon>
        <taxon>Planctomycetota</taxon>
        <taxon>Planctomycetia</taxon>
        <taxon>Planctomycetales</taxon>
        <taxon>Planctomycetaceae</taxon>
        <taxon>Symmachiella</taxon>
    </lineage>
</organism>
<dbReference type="AlphaFoldDB" id="A0A5C6BQE2"/>